<evidence type="ECO:0008006" key="3">
    <source>
        <dbReference type="Google" id="ProtNLM"/>
    </source>
</evidence>
<sequence length="176" mass="20650">MQSDSLTLYKLIILYILNKVDFPLTNAQITNFILDREYTNYFTLQQAISEIKDAELIISETIRNSSYFKITDAGRETLHFFEADIAEGIKSDINSYLKENKYHLRQEVSILADYYEDKKNEFLTRCFVREQGSKIVEISLNVSTEEEASKICDNWKKKSQEIYAFLIKTLLLDENQ</sequence>
<gene>
    <name evidence="1" type="ORF">SAMN05661086_02132</name>
</gene>
<evidence type="ECO:0000313" key="2">
    <source>
        <dbReference type="Proteomes" id="UP000199659"/>
    </source>
</evidence>
<reference evidence="1 2" key="1">
    <citation type="submission" date="2016-10" db="EMBL/GenBank/DDBJ databases">
        <authorList>
            <person name="de Groot N.N."/>
        </authorList>
    </citation>
    <scope>NUCLEOTIDE SEQUENCE [LARGE SCALE GENOMIC DNA]</scope>
    <source>
        <strain evidence="1 2">743A</strain>
    </source>
</reference>
<dbReference type="EMBL" id="FOYZ01000007">
    <property type="protein sequence ID" value="SFR84479.1"/>
    <property type="molecule type" value="Genomic_DNA"/>
</dbReference>
<accession>A0A1I6JZR3</accession>
<dbReference type="InterPro" id="IPR025374">
    <property type="entry name" value="DUF4364"/>
</dbReference>
<keyword evidence="2" id="KW-1185">Reference proteome</keyword>
<dbReference type="Proteomes" id="UP000199659">
    <property type="component" value="Unassembled WGS sequence"/>
</dbReference>
<dbReference type="SUPFAM" id="SSF46785">
    <property type="entry name" value="Winged helix' DNA-binding domain"/>
    <property type="match status" value="1"/>
</dbReference>
<dbReference type="Pfam" id="PF14277">
    <property type="entry name" value="DUF4364"/>
    <property type="match status" value="1"/>
</dbReference>
<dbReference type="STRING" id="37658.SAMN05661086_02132"/>
<evidence type="ECO:0000313" key="1">
    <source>
        <dbReference type="EMBL" id="SFR84479.1"/>
    </source>
</evidence>
<dbReference type="InterPro" id="IPR036388">
    <property type="entry name" value="WH-like_DNA-bd_sf"/>
</dbReference>
<name>A0A1I6JZR3_9FIRM</name>
<proteinExistence type="predicted"/>
<dbReference type="Gene3D" id="1.10.10.10">
    <property type="entry name" value="Winged helix-like DNA-binding domain superfamily/Winged helix DNA-binding domain"/>
    <property type="match status" value="1"/>
</dbReference>
<dbReference type="AlphaFoldDB" id="A0A1I6JZR3"/>
<dbReference type="RefSeq" id="WP_092560661.1">
    <property type="nucleotide sequence ID" value="NZ_FOYZ01000007.1"/>
</dbReference>
<organism evidence="1 2">
    <name type="scientific">Anaeromicropila populeti</name>
    <dbReference type="NCBI Taxonomy" id="37658"/>
    <lineage>
        <taxon>Bacteria</taxon>
        <taxon>Bacillati</taxon>
        <taxon>Bacillota</taxon>
        <taxon>Clostridia</taxon>
        <taxon>Lachnospirales</taxon>
        <taxon>Lachnospiraceae</taxon>
        <taxon>Anaeromicropila</taxon>
    </lineage>
</organism>
<protein>
    <recommendedName>
        <fullName evidence="3">DUF4364 family protein</fullName>
    </recommendedName>
</protein>
<dbReference type="InterPro" id="IPR036390">
    <property type="entry name" value="WH_DNA-bd_sf"/>
</dbReference>
<dbReference type="OrthoDB" id="9783597at2"/>